<keyword evidence="1" id="KW-1133">Transmembrane helix</keyword>
<dbReference type="AlphaFoldDB" id="A0A4R6XLY5"/>
<proteinExistence type="predicted"/>
<reference evidence="2 3" key="1">
    <citation type="submission" date="2019-03" db="EMBL/GenBank/DDBJ databases">
        <title>Genomic Encyclopedia of Type Strains, Phase IV (KMG-IV): sequencing the most valuable type-strain genomes for metagenomic binning, comparative biology and taxonomic classification.</title>
        <authorList>
            <person name="Goeker M."/>
        </authorList>
    </citation>
    <scope>NUCLEOTIDE SEQUENCE [LARGE SCALE GENOMIC DNA]</scope>
    <source>
        <strain evidence="2 3">DSM 25488</strain>
    </source>
</reference>
<feature type="transmembrane region" description="Helical" evidence="1">
    <location>
        <begin position="17"/>
        <end position="39"/>
    </location>
</feature>
<name>A0A4R6XLY5_9GAMM</name>
<organism evidence="2 3">
    <name type="scientific">Marinicella litoralis</name>
    <dbReference type="NCBI Taxonomy" id="644220"/>
    <lineage>
        <taxon>Bacteria</taxon>
        <taxon>Pseudomonadati</taxon>
        <taxon>Pseudomonadota</taxon>
        <taxon>Gammaproteobacteria</taxon>
        <taxon>Lysobacterales</taxon>
        <taxon>Marinicellaceae</taxon>
        <taxon>Marinicella</taxon>
    </lineage>
</organism>
<sequence>MPLEILAEGFFGGLLRLIGWIFVDILFELAIRGLGYLILRPFTKVNVDSIACVFTGLAVWILVVFIFIFYF</sequence>
<keyword evidence="1" id="KW-0472">Membrane</keyword>
<feature type="transmembrane region" description="Helical" evidence="1">
    <location>
        <begin position="51"/>
        <end position="70"/>
    </location>
</feature>
<accession>A0A4R6XLY5</accession>
<dbReference type="EMBL" id="SNZB01000003">
    <property type="protein sequence ID" value="TDR20586.1"/>
    <property type="molecule type" value="Genomic_DNA"/>
</dbReference>
<dbReference type="Proteomes" id="UP000295724">
    <property type="component" value="Unassembled WGS sequence"/>
</dbReference>
<evidence type="ECO:0000313" key="2">
    <source>
        <dbReference type="EMBL" id="TDR20586.1"/>
    </source>
</evidence>
<gene>
    <name evidence="2" type="ORF">C8D91_1560</name>
</gene>
<keyword evidence="1" id="KW-0812">Transmembrane</keyword>
<keyword evidence="3" id="KW-1185">Reference proteome</keyword>
<comment type="caution">
    <text evidence="2">The sequence shown here is derived from an EMBL/GenBank/DDBJ whole genome shotgun (WGS) entry which is preliminary data.</text>
</comment>
<protein>
    <submittedName>
        <fullName evidence="2">Uncharacterized protein</fullName>
    </submittedName>
</protein>
<evidence type="ECO:0000256" key="1">
    <source>
        <dbReference type="SAM" id="Phobius"/>
    </source>
</evidence>
<evidence type="ECO:0000313" key="3">
    <source>
        <dbReference type="Proteomes" id="UP000295724"/>
    </source>
</evidence>